<comment type="caution">
    <text evidence="2">The sequence shown here is derived from an EMBL/GenBank/DDBJ whole genome shotgun (WGS) entry which is preliminary data.</text>
</comment>
<protein>
    <recommendedName>
        <fullName evidence="4">DUF1748-domain-containing protein</fullName>
    </recommendedName>
</protein>
<dbReference type="Proteomes" id="UP001150538">
    <property type="component" value="Unassembled WGS sequence"/>
</dbReference>
<accession>A0A9W8DWT0</accession>
<keyword evidence="3" id="KW-1185">Reference proteome</keyword>
<evidence type="ECO:0008006" key="4">
    <source>
        <dbReference type="Google" id="ProtNLM"/>
    </source>
</evidence>
<dbReference type="PANTHER" id="PTHR28075">
    <property type="entry name" value="CHROMOSOME 16, WHOLE GENOME SHOTGUN SEQUENCE"/>
    <property type="match status" value="1"/>
</dbReference>
<dbReference type="AlphaFoldDB" id="A0A9W8DWT0"/>
<feature type="signal peptide" evidence="1">
    <location>
        <begin position="1"/>
        <end position="22"/>
    </location>
</feature>
<proteinExistence type="predicted"/>
<feature type="chain" id="PRO_5040772227" description="DUF1748-domain-containing protein" evidence="1">
    <location>
        <begin position="23"/>
        <end position="76"/>
    </location>
</feature>
<organism evidence="2 3">
    <name type="scientific">Mycoemilia scoparia</name>
    <dbReference type="NCBI Taxonomy" id="417184"/>
    <lineage>
        <taxon>Eukaryota</taxon>
        <taxon>Fungi</taxon>
        <taxon>Fungi incertae sedis</taxon>
        <taxon>Zoopagomycota</taxon>
        <taxon>Kickxellomycotina</taxon>
        <taxon>Kickxellomycetes</taxon>
        <taxon>Kickxellales</taxon>
        <taxon>Kickxellaceae</taxon>
        <taxon>Mycoemilia</taxon>
    </lineage>
</organism>
<dbReference type="GO" id="GO:0005737">
    <property type="term" value="C:cytoplasm"/>
    <property type="evidence" value="ECO:0007669"/>
    <property type="project" value="TreeGrafter"/>
</dbReference>
<sequence>MAFIGKAVHIGVDLVLVSTALAGLKRSTGWSLKTNDVVKDSDYRSYLQRYLDVGEWTLDFAKSQMAQHPEWFEKSR</sequence>
<evidence type="ECO:0000256" key="1">
    <source>
        <dbReference type="SAM" id="SignalP"/>
    </source>
</evidence>
<evidence type="ECO:0000313" key="2">
    <source>
        <dbReference type="EMBL" id="KAJ1921531.1"/>
    </source>
</evidence>
<evidence type="ECO:0000313" key="3">
    <source>
        <dbReference type="Proteomes" id="UP001150538"/>
    </source>
</evidence>
<dbReference type="Pfam" id="PF08520">
    <property type="entry name" value="Mitofissin"/>
    <property type="match status" value="1"/>
</dbReference>
<dbReference type="PANTHER" id="PTHR28075:SF1">
    <property type="entry name" value="DUF1748-DOMAIN-CONTAINING PROTEIN"/>
    <property type="match status" value="1"/>
</dbReference>
<dbReference type="InterPro" id="IPR013726">
    <property type="entry name" value="Mitofissin"/>
</dbReference>
<name>A0A9W8DWT0_9FUNG</name>
<gene>
    <name evidence="2" type="ORF">H4219_000568</name>
</gene>
<dbReference type="OrthoDB" id="16824at2759"/>
<keyword evidence="1" id="KW-0732">Signal</keyword>
<reference evidence="2" key="1">
    <citation type="submission" date="2022-07" db="EMBL/GenBank/DDBJ databases">
        <title>Phylogenomic reconstructions and comparative analyses of Kickxellomycotina fungi.</title>
        <authorList>
            <person name="Reynolds N.K."/>
            <person name="Stajich J.E."/>
            <person name="Barry K."/>
            <person name="Grigoriev I.V."/>
            <person name="Crous P."/>
            <person name="Smith M.E."/>
        </authorList>
    </citation>
    <scope>NUCLEOTIDE SEQUENCE</scope>
    <source>
        <strain evidence="2">NBRC 100468</strain>
    </source>
</reference>
<dbReference type="EMBL" id="JANBPU010000004">
    <property type="protein sequence ID" value="KAJ1921531.1"/>
    <property type="molecule type" value="Genomic_DNA"/>
</dbReference>